<comment type="caution">
    <text evidence="1">The sequence shown here is derived from an EMBL/GenBank/DDBJ whole genome shotgun (WGS) entry which is preliminary data.</text>
</comment>
<reference evidence="1" key="1">
    <citation type="journal article" date="2014" name="Front. Microbiol.">
        <title>High frequency of phylogenetically diverse reductive dehalogenase-homologous genes in deep subseafloor sedimentary metagenomes.</title>
        <authorList>
            <person name="Kawai M."/>
            <person name="Futagami T."/>
            <person name="Toyoda A."/>
            <person name="Takaki Y."/>
            <person name="Nishi S."/>
            <person name="Hori S."/>
            <person name="Arai W."/>
            <person name="Tsubouchi T."/>
            <person name="Morono Y."/>
            <person name="Uchiyama I."/>
            <person name="Ito T."/>
            <person name="Fujiyama A."/>
            <person name="Inagaki F."/>
            <person name="Takami H."/>
        </authorList>
    </citation>
    <scope>NUCLEOTIDE SEQUENCE</scope>
    <source>
        <strain evidence="1">Expedition CK06-06</strain>
    </source>
</reference>
<dbReference type="PANTHER" id="PTHR34071:SF2">
    <property type="entry name" value="FLAVIN-NUCLEOTIDE-BINDING PROTEIN"/>
    <property type="match status" value="1"/>
</dbReference>
<protein>
    <recommendedName>
        <fullName evidence="2">Pyridoxamine 5'-phosphate oxidase putative domain-containing protein</fullName>
    </recommendedName>
</protein>
<proteinExistence type="predicted"/>
<evidence type="ECO:0000313" key="1">
    <source>
        <dbReference type="EMBL" id="GAI77989.1"/>
    </source>
</evidence>
<dbReference type="Gene3D" id="2.30.110.10">
    <property type="entry name" value="Electron Transport, Fmn-binding Protein, Chain A"/>
    <property type="match status" value="1"/>
</dbReference>
<dbReference type="InterPro" id="IPR012349">
    <property type="entry name" value="Split_barrel_FMN-bd"/>
</dbReference>
<sequence>MPRRKITDIEEIEGIINKATVCHLGLVDGDEPYVVPVSFGYERSTLYFHGNLKGRKVELIEKNNRICFAMEIGVEVKKAEEACDWGIKYMSVIGVGRAYILENDEQKSYALDLITKRYAGDELSFPKSELDKTLVVKVDIENITGKQLY</sequence>
<dbReference type="AlphaFoldDB" id="X1TDA6"/>
<accession>X1TDA6</accession>
<dbReference type="Pfam" id="PF12900">
    <property type="entry name" value="Pyridox_ox_2"/>
    <property type="match status" value="1"/>
</dbReference>
<gene>
    <name evidence="1" type="ORF">S12H4_16380</name>
</gene>
<dbReference type="EMBL" id="BARW01007917">
    <property type="protein sequence ID" value="GAI77989.1"/>
    <property type="molecule type" value="Genomic_DNA"/>
</dbReference>
<evidence type="ECO:0008006" key="2">
    <source>
        <dbReference type="Google" id="ProtNLM"/>
    </source>
</evidence>
<organism evidence="1">
    <name type="scientific">marine sediment metagenome</name>
    <dbReference type="NCBI Taxonomy" id="412755"/>
    <lineage>
        <taxon>unclassified sequences</taxon>
        <taxon>metagenomes</taxon>
        <taxon>ecological metagenomes</taxon>
    </lineage>
</organism>
<dbReference type="SUPFAM" id="SSF50475">
    <property type="entry name" value="FMN-binding split barrel"/>
    <property type="match status" value="1"/>
</dbReference>
<name>X1TDA6_9ZZZZ</name>
<dbReference type="InterPro" id="IPR024747">
    <property type="entry name" value="Pyridox_Oxase-rel"/>
</dbReference>
<dbReference type="PANTHER" id="PTHR34071">
    <property type="entry name" value="5-NITROIMIDAZOLE ANTIBIOTICS RESISTANCE PROTEIN, NIMA-FAMILY-RELATED PROTEIN-RELATED"/>
    <property type="match status" value="1"/>
</dbReference>